<dbReference type="InterPro" id="IPR013783">
    <property type="entry name" value="Ig-like_fold"/>
</dbReference>
<dbReference type="PANTHER" id="PTHR47243">
    <property type="entry name" value="SIALOADHESIN"/>
    <property type="match status" value="1"/>
</dbReference>
<dbReference type="GO" id="GO:0005769">
    <property type="term" value="C:early endosome"/>
    <property type="evidence" value="ECO:0007669"/>
    <property type="project" value="TreeGrafter"/>
</dbReference>
<dbReference type="GO" id="GO:0046790">
    <property type="term" value="F:virion binding"/>
    <property type="evidence" value="ECO:0007669"/>
    <property type="project" value="TreeGrafter"/>
</dbReference>
<name>A0A8D0HGA1_SPHPU</name>
<dbReference type="InterPro" id="IPR003599">
    <property type="entry name" value="Ig_sub"/>
</dbReference>
<dbReference type="SMART" id="SM00408">
    <property type="entry name" value="IGc2"/>
    <property type="match status" value="2"/>
</dbReference>
<dbReference type="InterPro" id="IPR007110">
    <property type="entry name" value="Ig-like_dom"/>
</dbReference>
<reference evidence="2" key="2">
    <citation type="submission" date="2025-09" db="UniProtKB">
        <authorList>
            <consortium name="Ensembl"/>
        </authorList>
    </citation>
    <scope>IDENTIFICATION</scope>
</reference>
<dbReference type="InterPro" id="IPR036179">
    <property type="entry name" value="Ig-like_dom_sf"/>
</dbReference>
<evidence type="ECO:0000313" key="2">
    <source>
        <dbReference type="Ensembl" id="ENSSPUP00000019580.1"/>
    </source>
</evidence>
<dbReference type="AlphaFoldDB" id="A0A8D0HGA1"/>
<dbReference type="GO" id="GO:0005886">
    <property type="term" value="C:plasma membrane"/>
    <property type="evidence" value="ECO:0007669"/>
    <property type="project" value="TreeGrafter"/>
</dbReference>
<dbReference type="FunFam" id="2.60.40.10:FF:000921">
    <property type="entry name" value="sialoadhesin isoform X1"/>
    <property type="match status" value="1"/>
</dbReference>
<dbReference type="GO" id="GO:0075512">
    <property type="term" value="P:clathrin-dependent endocytosis of virus by host cell"/>
    <property type="evidence" value="ECO:0007669"/>
    <property type="project" value="TreeGrafter"/>
</dbReference>
<accession>A0A8D0HGA1</accession>
<dbReference type="Pfam" id="PF07679">
    <property type="entry name" value="I-set"/>
    <property type="match status" value="1"/>
</dbReference>
<organism evidence="2 3">
    <name type="scientific">Sphenodon punctatus</name>
    <name type="common">Tuatara</name>
    <name type="synonym">Hatteria punctata</name>
    <dbReference type="NCBI Taxonomy" id="8508"/>
    <lineage>
        <taxon>Eukaryota</taxon>
        <taxon>Metazoa</taxon>
        <taxon>Chordata</taxon>
        <taxon>Craniata</taxon>
        <taxon>Vertebrata</taxon>
        <taxon>Euteleostomi</taxon>
        <taxon>Lepidosauria</taxon>
        <taxon>Sphenodontia</taxon>
        <taxon>Sphenodontidae</taxon>
        <taxon>Sphenodon</taxon>
    </lineage>
</organism>
<protein>
    <recommendedName>
        <fullName evidence="1">Ig-like domain-containing protein</fullName>
    </recommendedName>
</protein>
<dbReference type="PROSITE" id="PS50835">
    <property type="entry name" value="IG_LIKE"/>
    <property type="match status" value="1"/>
</dbReference>
<dbReference type="Proteomes" id="UP000694392">
    <property type="component" value="Unplaced"/>
</dbReference>
<dbReference type="InterPro" id="IPR013098">
    <property type="entry name" value="Ig_I-set"/>
</dbReference>
<proteinExistence type="predicted"/>
<keyword evidence="3" id="KW-1185">Reference proteome</keyword>
<reference evidence="2" key="1">
    <citation type="submission" date="2025-08" db="UniProtKB">
        <authorList>
            <consortium name="Ensembl"/>
        </authorList>
    </citation>
    <scope>IDENTIFICATION</scope>
</reference>
<dbReference type="SUPFAM" id="SSF48726">
    <property type="entry name" value="Immunoglobulin"/>
    <property type="match status" value="2"/>
</dbReference>
<sequence length="181" mass="19115">MEAFLDTEGGQVAIIRCVVNSSPAAQLALYKGTELVASSSSKAGASERVTVKAAPNALRVEIKGVVQGDEGKYNFRASNAYGNTSGEMFLHLQTVRVLITPSTEVQEGEAVSLTCDVMGSPAEDTVYSWYRNSKQIQESTENSLAFPRVASGDAGSYHCKAQGTGGSISSNISPSISLHVY</sequence>
<dbReference type="InterPro" id="IPR003598">
    <property type="entry name" value="Ig_sub2"/>
</dbReference>
<dbReference type="SMART" id="SM00409">
    <property type="entry name" value="IG"/>
    <property type="match status" value="2"/>
</dbReference>
<dbReference type="Gene3D" id="2.60.40.10">
    <property type="entry name" value="Immunoglobulins"/>
    <property type="match status" value="2"/>
</dbReference>
<feature type="domain" description="Ig-like" evidence="1">
    <location>
        <begin position="93"/>
        <end position="177"/>
    </location>
</feature>
<dbReference type="PANTHER" id="PTHR47243:SF1">
    <property type="entry name" value="SIALOADHESIN"/>
    <property type="match status" value="1"/>
</dbReference>
<dbReference type="Ensembl" id="ENSSPUT00000020859.1">
    <property type="protein sequence ID" value="ENSSPUP00000019580.1"/>
    <property type="gene ID" value="ENSSPUG00000015086.1"/>
</dbReference>
<evidence type="ECO:0000259" key="1">
    <source>
        <dbReference type="PROSITE" id="PS50835"/>
    </source>
</evidence>
<dbReference type="Pfam" id="PF13895">
    <property type="entry name" value="Ig_2"/>
    <property type="match status" value="1"/>
</dbReference>
<dbReference type="GO" id="GO:0005770">
    <property type="term" value="C:late endosome"/>
    <property type="evidence" value="ECO:0007669"/>
    <property type="project" value="TreeGrafter"/>
</dbReference>
<dbReference type="GeneTree" id="ENSGT01150000286924"/>
<evidence type="ECO:0000313" key="3">
    <source>
        <dbReference type="Proteomes" id="UP000694392"/>
    </source>
</evidence>